<protein>
    <recommendedName>
        <fullName evidence="2">F-box domain-containing protein</fullName>
    </recommendedName>
</protein>
<dbReference type="Pfam" id="PF00646">
    <property type="entry name" value="F-box"/>
    <property type="match status" value="1"/>
</dbReference>
<feature type="domain" description="F-box" evidence="2">
    <location>
        <begin position="34"/>
        <end position="74"/>
    </location>
</feature>
<sequence>MSSSLSTPASDDPVAIPKQKEPATPSSASQRTLGVVELLESILMHLDPVHIIAAEEVCQHWRSVIAGSLLLKKCACLIADDSLANRALEVYCVRCQCRKDFVTLDPNYRGLYPPHPRYGLSSFRQPLKLSELAGNRNKSLLQTVPTHCRVYRHSELENVTGLYDVWMELNLELTKACLDMDTHSKASYLDMLICQPLPTRAELRIYVRYSAGNGLLWHCSVRNADGIRLRDVVYALREKLQIINTTEAGYIYGIDIKIRGGGPNGEHDIFFPYEHSQEVLRARLLAAEQAQKNEESSKGGGCKASSAICCRYRLI</sequence>
<keyword evidence="4" id="KW-1185">Reference proteome</keyword>
<evidence type="ECO:0000313" key="4">
    <source>
        <dbReference type="Proteomes" id="UP001302367"/>
    </source>
</evidence>
<reference evidence="3 4" key="1">
    <citation type="submission" date="2023-09" db="EMBL/GenBank/DDBJ databases">
        <title>Complete-Gapless Cercospora beticola genome.</title>
        <authorList>
            <person name="Wyatt N.A."/>
            <person name="Spanner R.E."/>
            <person name="Bolton M.D."/>
        </authorList>
    </citation>
    <scope>NUCLEOTIDE SEQUENCE [LARGE SCALE GENOMIC DNA]</scope>
    <source>
        <strain evidence="3">Cb09-40</strain>
    </source>
</reference>
<dbReference type="Gene3D" id="1.20.1280.50">
    <property type="match status" value="1"/>
</dbReference>
<name>A0ABZ0NQN7_CERBT</name>
<dbReference type="InterPro" id="IPR036047">
    <property type="entry name" value="F-box-like_dom_sf"/>
</dbReference>
<dbReference type="EMBL" id="CP134187">
    <property type="protein sequence ID" value="WPB01781.1"/>
    <property type="molecule type" value="Genomic_DNA"/>
</dbReference>
<dbReference type="GeneID" id="90644255"/>
<dbReference type="SMART" id="SM00256">
    <property type="entry name" value="FBOX"/>
    <property type="match status" value="1"/>
</dbReference>
<evidence type="ECO:0000259" key="2">
    <source>
        <dbReference type="SMART" id="SM00256"/>
    </source>
</evidence>
<evidence type="ECO:0000256" key="1">
    <source>
        <dbReference type="SAM" id="MobiDB-lite"/>
    </source>
</evidence>
<evidence type="ECO:0000313" key="3">
    <source>
        <dbReference type="EMBL" id="WPB01781.1"/>
    </source>
</evidence>
<gene>
    <name evidence="3" type="ORF">RHO25_006413</name>
</gene>
<feature type="region of interest" description="Disordered" evidence="1">
    <location>
        <begin position="1"/>
        <end position="28"/>
    </location>
</feature>
<proteinExistence type="predicted"/>
<organism evidence="3 4">
    <name type="scientific">Cercospora beticola</name>
    <name type="common">Sugarbeet leaf spot fungus</name>
    <dbReference type="NCBI Taxonomy" id="122368"/>
    <lineage>
        <taxon>Eukaryota</taxon>
        <taxon>Fungi</taxon>
        <taxon>Dikarya</taxon>
        <taxon>Ascomycota</taxon>
        <taxon>Pezizomycotina</taxon>
        <taxon>Dothideomycetes</taxon>
        <taxon>Dothideomycetidae</taxon>
        <taxon>Mycosphaerellales</taxon>
        <taxon>Mycosphaerellaceae</taxon>
        <taxon>Cercospora</taxon>
    </lineage>
</organism>
<dbReference type="RefSeq" id="XP_065458856.1">
    <property type="nucleotide sequence ID" value="XM_065602784.1"/>
</dbReference>
<dbReference type="SUPFAM" id="SSF81383">
    <property type="entry name" value="F-box domain"/>
    <property type="match status" value="1"/>
</dbReference>
<accession>A0ABZ0NQN7</accession>
<dbReference type="Proteomes" id="UP001302367">
    <property type="component" value="Chromosome 4"/>
</dbReference>
<dbReference type="InterPro" id="IPR001810">
    <property type="entry name" value="F-box_dom"/>
</dbReference>